<dbReference type="InterPro" id="IPR036100">
    <property type="entry name" value="QueA_sf"/>
</dbReference>
<dbReference type="Proteomes" id="UP001595699">
    <property type="component" value="Unassembled WGS sequence"/>
</dbReference>
<keyword evidence="6" id="KW-1185">Reference proteome</keyword>
<dbReference type="InterPro" id="IPR042119">
    <property type="entry name" value="QueA_dom2"/>
</dbReference>
<sequence length="338" mass="36875">MTMATEPSLDFELPPELEAHEPPEARGLARDGVRLLTSRPSSLDHGRFTDLPEQLEPGDVLVVNTSATMPAAVDLDDGDRTVHFSTLAPDGTWIVELRRGASPDSAGVEGERIALPGRVNLVLLRRHASRRLWHASLSSPDVPSYLARFGRPIRYGYVAERWPIESYQTAFATAPGSAEMPSAGRPFTPELVTRLVSRGVLIVPLTLHTGVASPEFHEPPYAEWFSVPEVTARVVNDAKLRGARVVAVGTTAVRALESTTTSGCWVEPASGWTDLVITPERGVCVASGLLTGFHEPKASHLLMLEAIAGPDLVRRSYEAALERRYLWHEFGDLNLLLP</sequence>
<keyword evidence="4" id="KW-0671">Queuosine biosynthesis</keyword>
<evidence type="ECO:0000256" key="2">
    <source>
        <dbReference type="ARBA" id="ARBA00022679"/>
    </source>
</evidence>
<proteinExistence type="predicted"/>
<keyword evidence="3" id="KW-0949">S-adenosyl-L-methionine</keyword>
<dbReference type="Pfam" id="PF02547">
    <property type="entry name" value="Queuosine_synth"/>
    <property type="match status" value="1"/>
</dbReference>
<dbReference type="PANTHER" id="PTHR30307">
    <property type="entry name" value="S-ADENOSYLMETHIONINE:TRNA RIBOSYLTRANSFERASE-ISOMERASE"/>
    <property type="match status" value="1"/>
</dbReference>
<dbReference type="PANTHER" id="PTHR30307:SF0">
    <property type="entry name" value="S-ADENOSYLMETHIONINE:TRNA RIBOSYLTRANSFERASE-ISOMERASE"/>
    <property type="match status" value="1"/>
</dbReference>
<evidence type="ECO:0000256" key="1">
    <source>
        <dbReference type="ARBA" id="ARBA00022490"/>
    </source>
</evidence>
<gene>
    <name evidence="5" type="ORF">ACFOUW_30275</name>
</gene>
<keyword evidence="1" id="KW-0963">Cytoplasm</keyword>
<name>A0ABV7YIH4_9ACTN</name>
<dbReference type="Gene3D" id="2.40.10.240">
    <property type="entry name" value="QueA-like"/>
    <property type="match status" value="1"/>
</dbReference>
<organism evidence="5 6">
    <name type="scientific">Tenggerimyces flavus</name>
    <dbReference type="NCBI Taxonomy" id="1708749"/>
    <lineage>
        <taxon>Bacteria</taxon>
        <taxon>Bacillati</taxon>
        <taxon>Actinomycetota</taxon>
        <taxon>Actinomycetes</taxon>
        <taxon>Propionibacteriales</taxon>
        <taxon>Nocardioidaceae</taxon>
        <taxon>Tenggerimyces</taxon>
    </lineage>
</organism>
<dbReference type="InterPro" id="IPR003699">
    <property type="entry name" value="QueA"/>
</dbReference>
<dbReference type="Gene3D" id="3.40.1780.10">
    <property type="entry name" value="QueA-like"/>
    <property type="match status" value="1"/>
</dbReference>
<reference evidence="6" key="1">
    <citation type="journal article" date="2019" name="Int. J. Syst. Evol. Microbiol.">
        <title>The Global Catalogue of Microorganisms (GCM) 10K type strain sequencing project: providing services to taxonomists for standard genome sequencing and annotation.</title>
        <authorList>
            <consortium name="The Broad Institute Genomics Platform"/>
            <consortium name="The Broad Institute Genome Sequencing Center for Infectious Disease"/>
            <person name="Wu L."/>
            <person name="Ma J."/>
        </authorList>
    </citation>
    <scope>NUCLEOTIDE SEQUENCE [LARGE SCALE GENOMIC DNA]</scope>
    <source>
        <strain evidence="6">CGMCC 4.7241</strain>
    </source>
</reference>
<dbReference type="SUPFAM" id="SSF111337">
    <property type="entry name" value="QueA-like"/>
    <property type="match status" value="1"/>
</dbReference>
<accession>A0ABV7YIH4</accession>
<comment type="caution">
    <text evidence="5">The sequence shown here is derived from an EMBL/GenBank/DDBJ whole genome shotgun (WGS) entry which is preliminary data.</text>
</comment>
<evidence type="ECO:0000313" key="6">
    <source>
        <dbReference type="Proteomes" id="UP001595699"/>
    </source>
</evidence>
<evidence type="ECO:0000313" key="5">
    <source>
        <dbReference type="EMBL" id="MFC3765155.1"/>
    </source>
</evidence>
<dbReference type="InterPro" id="IPR042118">
    <property type="entry name" value="QueA_dom1"/>
</dbReference>
<evidence type="ECO:0000256" key="3">
    <source>
        <dbReference type="ARBA" id="ARBA00022691"/>
    </source>
</evidence>
<dbReference type="EMBL" id="JBHRZH010000036">
    <property type="protein sequence ID" value="MFC3765155.1"/>
    <property type="molecule type" value="Genomic_DNA"/>
</dbReference>
<evidence type="ECO:0000256" key="4">
    <source>
        <dbReference type="ARBA" id="ARBA00022785"/>
    </source>
</evidence>
<protein>
    <submittedName>
        <fullName evidence="5">S-adenosylmethionine:tRNA ribosyltransferase-isomerase</fullName>
    </submittedName>
</protein>
<keyword evidence="2" id="KW-0808">Transferase</keyword>
<dbReference type="RefSeq" id="WP_239553931.1">
    <property type="nucleotide sequence ID" value="NZ_JAFBCM010000001.1"/>
</dbReference>